<evidence type="ECO:0000313" key="2">
    <source>
        <dbReference type="EMBL" id="EOY17396.1"/>
    </source>
</evidence>
<dbReference type="EMBL" id="CM001886">
    <property type="protein sequence ID" value="EOY17396.1"/>
    <property type="molecule type" value="Genomic_DNA"/>
</dbReference>
<feature type="compositionally biased region" description="Basic and acidic residues" evidence="1">
    <location>
        <begin position="89"/>
        <end position="99"/>
    </location>
</feature>
<accession>A0A061FJY5</accession>
<proteinExistence type="predicted"/>
<reference evidence="2 3" key="1">
    <citation type="journal article" date="2013" name="Genome Biol.">
        <title>The genome sequence of the most widely cultivated cacao type and its use to identify candidate genes regulating pod color.</title>
        <authorList>
            <person name="Motamayor J.C."/>
            <person name="Mockaitis K."/>
            <person name="Schmutz J."/>
            <person name="Haiminen N."/>
            <person name="Iii D.L."/>
            <person name="Cornejo O."/>
            <person name="Findley S.D."/>
            <person name="Zheng P."/>
            <person name="Utro F."/>
            <person name="Royaert S."/>
            <person name="Saski C."/>
            <person name="Jenkins J."/>
            <person name="Podicheti R."/>
            <person name="Zhao M."/>
            <person name="Scheffler B.E."/>
            <person name="Stack J.C."/>
            <person name="Feltus F.A."/>
            <person name="Mustiga G.M."/>
            <person name="Amores F."/>
            <person name="Phillips W."/>
            <person name="Marelli J.P."/>
            <person name="May G.D."/>
            <person name="Shapiro H."/>
            <person name="Ma J."/>
            <person name="Bustamante C.D."/>
            <person name="Schnell R.J."/>
            <person name="Main D."/>
            <person name="Gilbert D."/>
            <person name="Parida L."/>
            <person name="Kuhn D.N."/>
        </authorList>
    </citation>
    <scope>NUCLEOTIDE SEQUENCE [LARGE SCALE GENOMIC DNA]</scope>
    <source>
        <strain evidence="3">cv. Matina 1-6</strain>
    </source>
</reference>
<dbReference type="HOGENOM" id="CLU_2201840_0_0_1"/>
<protein>
    <submittedName>
        <fullName evidence="2">Uncharacterized protein</fullName>
    </submittedName>
</protein>
<keyword evidence="3" id="KW-1185">Reference proteome</keyword>
<dbReference type="Proteomes" id="UP000026915">
    <property type="component" value="Chromosome 8"/>
</dbReference>
<evidence type="ECO:0000256" key="1">
    <source>
        <dbReference type="SAM" id="MobiDB-lite"/>
    </source>
</evidence>
<dbReference type="AlphaFoldDB" id="A0A061FJY5"/>
<sequence>MHSFSFSMVENQVCMRIPLLVGHGGRSFELGFGGELSSKSKEIVPEDQESEYSKLDSHYTCCSGRVLWINLFEGHEIRVYFYLGEEARRVTPKDEETKESNGSSNMVR</sequence>
<feature type="region of interest" description="Disordered" evidence="1">
    <location>
        <begin position="89"/>
        <end position="108"/>
    </location>
</feature>
<evidence type="ECO:0000313" key="3">
    <source>
        <dbReference type="Proteomes" id="UP000026915"/>
    </source>
</evidence>
<dbReference type="InParanoid" id="A0A061FJY5"/>
<gene>
    <name evidence="2" type="ORF">TCM_036558</name>
</gene>
<name>A0A061FJY5_THECC</name>
<organism evidence="2 3">
    <name type="scientific">Theobroma cacao</name>
    <name type="common">Cacao</name>
    <name type="synonym">Cocoa</name>
    <dbReference type="NCBI Taxonomy" id="3641"/>
    <lineage>
        <taxon>Eukaryota</taxon>
        <taxon>Viridiplantae</taxon>
        <taxon>Streptophyta</taxon>
        <taxon>Embryophyta</taxon>
        <taxon>Tracheophyta</taxon>
        <taxon>Spermatophyta</taxon>
        <taxon>Magnoliopsida</taxon>
        <taxon>eudicotyledons</taxon>
        <taxon>Gunneridae</taxon>
        <taxon>Pentapetalae</taxon>
        <taxon>rosids</taxon>
        <taxon>malvids</taxon>
        <taxon>Malvales</taxon>
        <taxon>Malvaceae</taxon>
        <taxon>Byttnerioideae</taxon>
        <taxon>Theobroma</taxon>
    </lineage>
</organism>
<dbReference type="Gramene" id="EOY17396">
    <property type="protein sequence ID" value="EOY17396"/>
    <property type="gene ID" value="TCM_036558"/>
</dbReference>